<dbReference type="EMBL" id="JAULSR010000002">
    <property type="protein sequence ID" value="KAK0629636.1"/>
    <property type="molecule type" value="Genomic_DNA"/>
</dbReference>
<dbReference type="Gene3D" id="1.20.1740.10">
    <property type="entry name" value="Amino acid/polyamine transporter I"/>
    <property type="match status" value="1"/>
</dbReference>
<dbReference type="Proteomes" id="UP001174934">
    <property type="component" value="Unassembled WGS sequence"/>
</dbReference>
<feature type="transmembrane region" description="Helical" evidence="8">
    <location>
        <begin position="70"/>
        <end position="90"/>
    </location>
</feature>
<evidence type="ECO:0000256" key="3">
    <source>
        <dbReference type="ARBA" id="ARBA00022692"/>
    </source>
</evidence>
<evidence type="ECO:0000256" key="6">
    <source>
        <dbReference type="ARBA" id="ARBA00023136"/>
    </source>
</evidence>
<feature type="domain" description="Amino acid permease/ SLC12A" evidence="9">
    <location>
        <begin position="67"/>
        <end position="533"/>
    </location>
</feature>
<feature type="transmembrane region" description="Helical" evidence="8">
    <location>
        <begin position="206"/>
        <end position="227"/>
    </location>
</feature>
<accession>A0AA39X9L0</accession>
<comment type="caution">
    <text evidence="10">The sequence shown here is derived from an EMBL/GenBank/DDBJ whole genome shotgun (WGS) entry which is preliminary data.</text>
</comment>
<keyword evidence="5 8" id="KW-1133">Transmembrane helix</keyword>
<name>A0AA39X9L0_9PEZI</name>
<evidence type="ECO:0000313" key="11">
    <source>
        <dbReference type="Proteomes" id="UP001174934"/>
    </source>
</evidence>
<feature type="transmembrane region" description="Helical" evidence="8">
    <location>
        <begin position="429"/>
        <end position="450"/>
    </location>
</feature>
<feature type="transmembrane region" description="Helical" evidence="8">
    <location>
        <begin position="476"/>
        <end position="501"/>
    </location>
</feature>
<dbReference type="PIRSF" id="PIRSF006060">
    <property type="entry name" value="AA_transporter"/>
    <property type="match status" value="1"/>
</dbReference>
<evidence type="ECO:0000256" key="5">
    <source>
        <dbReference type="ARBA" id="ARBA00022989"/>
    </source>
</evidence>
<evidence type="ECO:0000313" key="10">
    <source>
        <dbReference type="EMBL" id="KAK0629636.1"/>
    </source>
</evidence>
<keyword evidence="4" id="KW-0029">Amino-acid transport</keyword>
<dbReference type="Pfam" id="PF00324">
    <property type="entry name" value="AA_permease"/>
    <property type="match status" value="1"/>
</dbReference>
<dbReference type="GO" id="GO:0015171">
    <property type="term" value="F:amino acid transmembrane transporter activity"/>
    <property type="evidence" value="ECO:0007669"/>
    <property type="project" value="TreeGrafter"/>
</dbReference>
<evidence type="ECO:0000256" key="1">
    <source>
        <dbReference type="ARBA" id="ARBA00004141"/>
    </source>
</evidence>
<comment type="subcellular location">
    <subcellularLocation>
        <location evidence="1">Membrane</location>
        <topology evidence="1">Multi-pass membrane protein</topology>
    </subcellularLocation>
</comment>
<sequence>MASTGFDVDGRQSSFFKGPGAVPGQAPRGGHVGEKDTGSLVSVDNPEIGHTPAGPTDDTKRSLKSRHIQLIGIGGTIGTALYVSIGRGLLNGGPGSLFLAFTIWCSFILAITLCMAEMVTYLPISSPFITFAGRYVDEAFGFAAGWNFFVFEAAMVPFEITACNVIIHYWSDVVPVGVIIAIVLVLYGLINLLAVKWYGEAEFWSALGKVLLIVGLLFFTFIVMLGGNPLGDRFGFRYWSTPGAFAELYHTGTLGRFLGFLQCLIQASFTIAGPDYVSMAAGEAENPRVVMPRAFNAVFYRLTTFFVLGSLAVGILVPYNDVEMTAAFKGGLPGAAASPYVVAMNRLQIRVLPDIVNAAVLTAAFSAGNSYVYCASRSLYGLALEGKAPAIFTRCTRAGVPVYCVLLVLAIGFLSFLQVSNNAAVVLQWFVSLVTASQLINFSVMCVTYLRFHKALKAQGISRDTLPYKAMLQPYAAWYALIGCFIMTFVGGYTVFLPGYWDIPTFLFSYMMIFICPFLFLGYKLVKRTKFHRASEIDLIKNLAEIEEYQRTFVPVPPSNAFYRFLDWFFG</sequence>
<dbReference type="AlphaFoldDB" id="A0AA39X9L0"/>
<dbReference type="InterPro" id="IPR004841">
    <property type="entry name" value="AA-permease/SLC12A_dom"/>
</dbReference>
<proteinExistence type="predicted"/>
<protein>
    <submittedName>
        <fullName evidence="10">Amino acid permease/ SLC12A domain-containing protein</fullName>
    </submittedName>
</protein>
<reference evidence="10" key="1">
    <citation type="submission" date="2023-06" db="EMBL/GenBank/DDBJ databases">
        <title>Genome-scale phylogeny and comparative genomics of the fungal order Sordariales.</title>
        <authorList>
            <consortium name="Lawrence Berkeley National Laboratory"/>
            <person name="Hensen N."/>
            <person name="Bonometti L."/>
            <person name="Westerberg I."/>
            <person name="Brannstrom I.O."/>
            <person name="Guillou S."/>
            <person name="Cros-Aarteil S."/>
            <person name="Calhoun S."/>
            <person name="Haridas S."/>
            <person name="Kuo A."/>
            <person name="Mondo S."/>
            <person name="Pangilinan J."/>
            <person name="Riley R."/>
            <person name="LaButti K."/>
            <person name="Andreopoulos B."/>
            <person name="Lipzen A."/>
            <person name="Chen C."/>
            <person name="Yanf M."/>
            <person name="Daum C."/>
            <person name="Ng V."/>
            <person name="Clum A."/>
            <person name="Steindorff A."/>
            <person name="Ohm R."/>
            <person name="Martin F."/>
            <person name="Silar P."/>
            <person name="Natvig D."/>
            <person name="Lalanne C."/>
            <person name="Gautier V."/>
            <person name="Ament-velasquez S.L."/>
            <person name="Kruys A."/>
            <person name="Hutchinson M.I."/>
            <person name="Powell A.J."/>
            <person name="Barry K."/>
            <person name="Miller A.N."/>
            <person name="Grigoriev I.V."/>
            <person name="Debuchy R."/>
            <person name="Gladieux P."/>
            <person name="Thoren M.H."/>
            <person name="Johannesson H."/>
        </authorList>
    </citation>
    <scope>NUCLEOTIDE SEQUENCE</scope>
    <source>
        <strain evidence="10">SMH3391-2</strain>
    </source>
</reference>
<evidence type="ECO:0000256" key="8">
    <source>
        <dbReference type="SAM" id="Phobius"/>
    </source>
</evidence>
<keyword evidence="6 8" id="KW-0472">Membrane</keyword>
<dbReference type="InterPro" id="IPR004840">
    <property type="entry name" value="Amino_acid_permease_CS"/>
</dbReference>
<feature type="transmembrane region" description="Helical" evidence="8">
    <location>
        <begin position="507"/>
        <end position="526"/>
    </location>
</feature>
<feature type="region of interest" description="Disordered" evidence="7">
    <location>
        <begin position="1"/>
        <end position="61"/>
    </location>
</feature>
<organism evidence="10 11">
    <name type="scientific">Bombardia bombarda</name>
    <dbReference type="NCBI Taxonomy" id="252184"/>
    <lineage>
        <taxon>Eukaryota</taxon>
        <taxon>Fungi</taxon>
        <taxon>Dikarya</taxon>
        <taxon>Ascomycota</taxon>
        <taxon>Pezizomycotina</taxon>
        <taxon>Sordariomycetes</taxon>
        <taxon>Sordariomycetidae</taxon>
        <taxon>Sordariales</taxon>
        <taxon>Lasiosphaeriaceae</taxon>
        <taxon>Bombardia</taxon>
    </lineage>
</organism>
<feature type="transmembrane region" description="Helical" evidence="8">
    <location>
        <begin position="355"/>
        <end position="374"/>
    </location>
</feature>
<keyword evidence="2" id="KW-0813">Transport</keyword>
<dbReference type="PANTHER" id="PTHR43341:SF15">
    <property type="entry name" value="GENERAL AMINO ACID PERMEASE AGP2"/>
    <property type="match status" value="1"/>
</dbReference>
<dbReference type="GO" id="GO:0016020">
    <property type="term" value="C:membrane"/>
    <property type="evidence" value="ECO:0007669"/>
    <property type="project" value="UniProtKB-SubCell"/>
</dbReference>
<dbReference type="PROSITE" id="PS00218">
    <property type="entry name" value="AMINO_ACID_PERMEASE_1"/>
    <property type="match status" value="1"/>
</dbReference>
<dbReference type="PANTHER" id="PTHR43341">
    <property type="entry name" value="AMINO ACID PERMEASE"/>
    <property type="match status" value="1"/>
</dbReference>
<feature type="transmembrane region" description="Helical" evidence="8">
    <location>
        <begin position="140"/>
        <end position="167"/>
    </location>
</feature>
<dbReference type="InterPro" id="IPR050524">
    <property type="entry name" value="APC_YAT"/>
</dbReference>
<keyword evidence="11" id="KW-1185">Reference proteome</keyword>
<gene>
    <name evidence="10" type="ORF">B0T17DRAFT_192974</name>
</gene>
<keyword evidence="3 8" id="KW-0812">Transmembrane</keyword>
<feature type="transmembrane region" description="Helical" evidence="8">
    <location>
        <begin position="395"/>
        <end position="417"/>
    </location>
</feature>
<evidence type="ECO:0000259" key="9">
    <source>
        <dbReference type="Pfam" id="PF00324"/>
    </source>
</evidence>
<evidence type="ECO:0000256" key="7">
    <source>
        <dbReference type="SAM" id="MobiDB-lite"/>
    </source>
</evidence>
<feature type="transmembrane region" description="Helical" evidence="8">
    <location>
        <begin position="173"/>
        <end position="194"/>
    </location>
</feature>
<evidence type="ECO:0000256" key="4">
    <source>
        <dbReference type="ARBA" id="ARBA00022970"/>
    </source>
</evidence>
<dbReference type="FunFam" id="1.20.1740.10:FF:000006">
    <property type="entry name" value="General amino acid permease"/>
    <property type="match status" value="1"/>
</dbReference>
<feature type="transmembrane region" description="Helical" evidence="8">
    <location>
        <begin position="96"/>
        <end position="119"/>
    </location>
</feature>
<feature type="transmembrane region" description="Helical" evidence="8">
    <location>
        <begin position="298"/>
        <end position="319"/>
    </location>
</feature>
<evidence type="ECO:0000256" key="2">
    <source>
        <dbReference type="ARBA" id="ARBA00022448"/>
    </source>
</evidence>